<evidence type="ECO:0000313" key="6">
    <source>
        <dbReference type="EMBL" id="KAG7304392.1"/>
    </source>
</evidence>
<dbReference type="Pfam" id="PF00632">
    <property type="entry name" value="HECT"/>
    <property type="match status" value="1"/>
</dbReference>
<feature type="region of interest" description="Disordered" evidence="3">
    <location>
        <begin position="28"/>
        <end position="97"/>
    </location>
</feature>
<sequence length="506" mass="55758">MVYYCSELNCTFNLLRQRSLPIITLPQSCNRSSSGATRARSKDASRRAPARPYARTPAAREPRRALSIDARPYSPQAAPGTEGAGYSGERPGGAHNDHLTLHQAQLGERLYPKVHSLHPTFAGKITGMLLELTPAQLLVLLASEDALRQKVREAMDLIVMHPSEAILEIHHPLPDLDVFSLSERGAGGSGAGPSTAAAPAPPLPADDSAPLFYSPGKRGYYSPRQGRATAERINAFRNVGRIIGLCLLQNELCPMFLNRHVLKYMLGRPVRFHDLAFFDPVVYESLRQLVVDAETGDSHALFAALDLNFSLEMCEEEGGGCVELAGGGRELEVTALNVYDYVRKYAQHRMLLSQEKALEAMRVGVLDVLPESALEGLTAEDLRLLLNGVGDINVAALVSYTSFNDESGEPPERLARFKRWLWAIVDKMTHLERQDLVYFWTGSPALPASEEGFQPMPSVTIRPADDAHLPTANTCISRLYIPLYSSRHVLKHKLLLAIKTKNFGFV</sequence>
<evidence type="ECO:0000313" key="7">
    <source>
        <dbReference type="Proteomes" id="UP000823941"/>
    </source>
</evidence>
<dbReference type="PROSITE" id="PS50237">
    <property type="entry name" value="HECT"/>
    <property type="match status" value="1"/>
</dbReference>
<dbReference type="Gene3D" id="3.30.2410.10">
    <property type="entry name" value="Hect, E3 ligase catalytic domain"/>
    <property type="match status" value="1"/>
</dbReference>
<dbReference type="SMART" id="SM00119">
    <property type="entry name" value="HECTc"/>
    <property type="match status" value="1"/>
</dbReference>
<dbReference type="Proteomes" id="UP000823941">
    <property type="component" value="Chromosome 15"/>
</dbReference>
<dbReference type="SUPFAM" id="SSF56204">
    <property type="entry name" value="Hect, E3 ligase catalytic domain"/>
    <property type="match status" value="1"/>
</dbReference>
<dbReference type="InterPro" id="IPR035983">
    <property type="entry name" value="Hect_E3_ubiquitin_ligase"/>
</dbReference>
<dbReference type="PROSITE" id="PS51309">
    <property type="entry name" value="PABC"/>
    <property type="match status" value="1"/>
</dbReference>
<feature type="domain" description="PABC" evidence="5">
    <location>
        <begin position="86"/>
        <end position="163"/>
    </location>
</feature>
<name>A0ABQ7QGS2_PLUXY</name>
<reference evidence="6 7" key="1">
    <citation type="submission" date="2021-06" db="EMBL/GenBank/DDBJ databases">
        <title>A haploid diamondback moth (Plutella xylostella L.) genome assembly resolves 31 chromosomes and identifies a diamide resistance mutation.</title>
        <authorList>
            <person name="Ward C.M."/>
            <person name="Perry K.D."/>
            <person name="Baker G."/>
            <person name="Powis K."/>
            <person name="Heckel D.G."/>
            <person name="Baxter S.W."/>
        </authorList>
    </citation>
    <scope>NUCLEOTIDE SEQUENCE [LARGE SCALE GENOMIC DNA]</scope>
    <source>
        <strain evidence="6 7">LV</strain>
        <tissue evidence="6">Single pupa</tissue>
    </source>
</reference>
<evidence type="ECO:0000259" key="5">
    <source>
        <dbReference type="PROSITE" id="PS51309"/>
    </source>
</evidence>
<dbReference type="PANTHER" id="PTHR46276:SF1">
    <property type="entry name" value="E3 UBIQUITIN-PROTEIN LIGASE UBR5"/>
    <property type="match status" value="1"/>
</dbReference>
<dbReference type="InterPro" id="IPR002004">
    <property type="entry name" value="PABP_HYD_C"/>
</dbReference>
<accession>A0ABQ7QGS2</accession>
<dbReference type="InterPro" id="IPR036053">
    <property type="entry name" value="PABP-dom"/>
</dbReference>
<dbReference type="SUPFAM" id="SSF63570">
    <property type="entry name" value="PABC (PABP) domain"/>
    <property type="match status" value="1"/>
</dbReference>
<dbReference type="Gene3D" id="1.10.1900.10">
    <property type="entry name" value="c-terminal domain of poly(a) binding protein"/>
    <property type="match status" value="1"/>
</dbReference>
<evidence type="ECO:0000259" key="4">
    <source>
        <dbReference type="PROSITE" id="PS50237"/>
    </source>
</evidence>
<dbReference type="Pfam" id="PF00658">
    <property type="entry name" value="MLLE"/>
    <property type="match status" value="1"/>
</dbReference>
<keyword evidence="7" id="KW-1185">Reference proteome</keyword>
<protein>
    <submittedName>
        <fullName evidence="6">Uncharacterized protein</fullName>
    </submittedName>
</protein>
<dbReference type="Gene3D" id="3.90.1750.10">
    <property type="entry name" value="Hect, E3 ligase catalytic domains"/>
    <property type="match status" value="1"/>
</dbReference>
<feature type="active site" description="Glycyl thioester intermediate" evidence="2">
    <location>
        <position position="475"/>
    </location>
</feature>
<dbReference type="Gene3D" id="3.30.2160.10">
    <property type="entry name" value="Hect, E3 ligase catalytic domain"/>
    <property type="match status" value="1"/>
</dbReference>
<organism evidence="6 7">
    <name type="scientific">Plutella xylostella</name>
    <name type="common">Diamondback moth</name>
    <name type="synonym">Plutella maculipennis</name>
    <dbReference type="NCBI Taxonomy" id="51655"/>
    <lineage>
        <taxon>Eukaryota</taxon>
        <taxon>Metazoa</taxon>
        <taxon>Ecdysozoa</taxon>
        <taxon>Arthropoda</taxon>
        <taxon>Hexapoda</taxon>
        <taxon>Insecta</taxon>
        <taxon>Pterygota</taxon>
        <taxon>Neoptera</taxon>
        <taxon>Endopterygota</taxon>
        <taxon>Lepidoptera</taxon>
        <taxon>Glossata</taxon>
        <taxon>Ditrysia</taxon>
        <taxon>Yponomeutoidea</taxon>
        <taxon>Plutellidae</taxon>
        <taxon>Plutella</taxon>
    </lineage>
</organism>
<evidence type="ECO:0000256" key="3">
    <source>
        <dbReference type="SAM" id="MobiDB-lite"/>
    </source>
</evidence>
<feature type="domain" description="HECT" evidence="4">
    <location>
        <begin position="220"/>
        <end position="506"/>
    </location>
</feature>
<dbReference type="EMBL" id="JAHIBW010000015">
    <property type="protein sequence ID" value="KAG7304392.1"/>
    <property type="molecule type" value="Genomic_DNA"/>
</dbReference>
<keyword evidence="1 2" id="KW-0833">Ubl conjugation pathway</keyword>
<dbReference type="PANTHER" id="PTHR46276">
    <property type="entry name" value="E3 UBIQUITIN-PROTEIN LIGASE UBR5"/>
    <property type="match status" value="1"/>
</dbReference>
<comment type="caution">
    <text evidence="6">The sequence shown here is derived from an EMBL/GenBank/DDBJ whole genome shotgun (WGS) entry which is preliminary data.</text>
</comment>
<evidence type="ECO:0000256" key="1">
    <source>
        <dbReference type="ARBA" id="ARBA00022786"/>
    </source>
</evidence>
<dbReference type="SMART" id="SM00517">
    <property type="entry name" value="PolyA"/>
    <property type="match status" value="1"/>
</dbReference>
<dbReference type="InterPro" id="IPR000569">
    <property type="entry name" value="HECT_dom"/>
</dbReference>
<evidence type="ECO:0000256" key="2">
    <source>
        <dbReference type="PROSITE-ProRule" id="PRU00104"/>
    </source>
</evidence>
<gene>
    <name evidence="6" type="ORF">JYU34_011332</name>
</gene>
<proteinExistence type="predicted"/>